<dbReference type="EMBL" id="VSRR010004084">
    <property type="protein sequence ID" value="MPC38509.1"/>
    <property type="molecule type" value="Genomic_DNA"/>
</dbReference>
<reference evidence="1 2" key="1">
    <citation type="submission" date="2019-05" db="EMBL/GenBank/DDBJ databases">
        <title>Another draft genome of Portunus trituberculatus and its Hox gene families provides insights of decapod evolution.</title>
        <authorList>
            <person name="Jeong J.-H."/>
            <person name="Song I."/>
            <person name="Kim S."/>
            <person name="Choi T."/>
            <person name="Kim D."/>
            <person name="Ryu S."/>
            <person name="Kim W."/>
        </authorList>
    </citation>
    <scope>NUCLEOTIDE SEQUENCE [LARGE SCALE GENOMIC DNA]</scope>
    <source>
        <tissue evidence="1">Muscle</tissue>
    </source>
</reference>
<organism evidence="1 2">
    <name type="scientific">Portunus trituberculatus</name>
    <name type="common">Swimming crab</name>
    <name type="synonym">Neptunus trituberculatus</name>
    <dbReference type="NCBI Taxonomy" id="210409"/>
    <lineage>
        <taxon>Eukaryota</taxon>
        <taxon>Metazoa</taxon>
        <taxon>Ecdysozoa</taxon>
        <taxon>Arthropoda</taxon>
        <taxon>Crustacea</taxon>
        <taxon>Multicrustacea</taxon>
        <taxon>Malacostraca</taxon>
        <taxon>Eumalacostraca</taxon>
        <taxon>Eucarida</taxon>
        <taxon>Decapoda</taxon>
        <taxon>Pleocyemata</taxon>
        <taxon>Brachyura</taxon>
        <taxon>Eubrachyura</taxon>
        <taxon>Portunoidea</taxon>
        <taxon>Portunidae</taxon>
        <taxon>Portuninae</taxon>
        <taxon>Portunus</taxon>
    </lineage>
</organism>
<evidence type="ECO:0000313" key="2">
    <source>
        <dbReference type="Proteomes" id="UP000324222"/>
    </source>
</evidence>
<keyword evidence="2" id="KW-1185">Reference proteome</keyword>
<name>A0A5B7EZS0_PORTR</name>
<accession>A0A5B7EZS0</accession>
<evidence type="ECO:0000313" key="1">
    <source>
        <dbReference type="EMBL" id="MPC38509.1"/>
    </source>
</evidence>
<comment type="caution">
    <text evidence="1">The sequence shown here is derived from an EMBL/GenBank/DDBJ whole genome shotgun (WGS) entry which is preliminary data.</text>
</comment>
<sequence>MLVQNFPQQLTWEGKEWKLAKGNKKSIKAHWVASSLKVHMSYPKFRDKCIETSLLKEVSRRKIEIQKQAGGSRVLPEKGMND</sequence>
<dbReference type="AlphaFoldDB" id="A0A5B7EZS0"/>
<protein>
    <submittedName>
        <fullName evidence="1">Uncharacterized protein</fullName>
    </submittedName>
</protein>
<gene>
    <name evidence="1" type="ORF">E2C01_032017</name>
</gene>
<dbReference type="Proteomes" id="UP000324222">
    <property type="component" value="Unassembled WGS sequence"/>
</dbReference>
<proteinExistence type="predicted"/>